<dbReference type="Proteomes" id="UP000324324">
    <property type="component" value="Unassembled WGS sequence"/>
</dbReference>
<dbReference type="Gene3D" id="1.10.260.40">
    <property type="entry name" value="lambda repressor-like DNA-binding domains"/>
    <property type="match status" value="1"/>
</dbReference>
<organism evidence="2 3">
    <name type="scientific">Cupriavidus cauae</name>
    <dbReference type="NCBI Taxonomy" id="2608999"/>
    <lineage>
        <taxon>Bacteria</taxon>
        <taxon>Pseudomonadati</taxon>
        <taxon>Pseudomonadota</taxon>
        <taxon>Betaproteobacteria</taxon>
        <taxon>Burkholderiales</taxon>
        <taxon>Burkholderiaceae</taxon>
        <taxon>Cupriavidus</taxon>
    </lineage>
</organism>
<sequence length="108" mass="12028">MNAPTSIQVLLNPDGKPAFVVIPYQDYIARHAEERSLIPHAVIQRTVEGATPARAWREHLGLTQADVAARIGISQSAYAQQERSERLRKSTREKIAVALGIQPQQLDF</sequence>
<evidence type="ECO:0000313" key="3">
    <source>
        <dbReference type="Proteomes" id="UP000324324"/>
    </source>
</evidence>
<name>A0A5M8ANW8_9BURK</name>
<dbReference type="CDD" id="cd00093">
    <property type="entry name" value="HTH_XRE"/>
    <property type="match status" value="1"/>
</dbReference>
<dbReference type="InterPro" id="IPR010982">
    <property type="entry name" value="Lambda_DNA-bd_dom_sf"/>
</dbReference>
<dbReference type="RefSeq" id="WP_149317442.1">
    <property type="nucleotide sequence ID" value="NZ_VWRN01000031.1"/>
</dbReference>
<evidence type="ECO:0000313" key="2">
    <source>
        <dbReference type="EMBL" id="KAA6124489.1"/>
    </source>
</evidence>
<dbReference type="InterPro" id="IPR001387">
    <property type="entry name" value="Cro/C1-type_HTH"/>
</dbReference>
<dbReference type="SMART" id="SM00530">
    <property type="entry name" value="HTH_XRE"/>
    <property type="match status" value="1"/>
</dbReference>
<accession>A0A5M8ANW8</accession>
<keyword evidence="3" id="KW-1185">Reference proteome</keyword>
<dbReference type="EMBL" id="VWRN01000031">
    <property type="protein sequence ID" value="KAA6124489.1"/>
    <property type="molecule type" value="Genomic_DNA"/>
</dbReference>
<dbReference type="Pfam" id="PF01381">
    <property type="entry name" value="HTH_3"/>
    <property type="match status" value="1"/>
</dbReference>
<proteinExistence type="predicted"/>
<comment type="caution">
    <text evidence="2">The sequence shown here is derived from an EMBL/GenBank/DDBJ whole genome shotgun (WGS) entry which is preliminary data.</text>
</comment>
<evidence type="ECO:0000259" key="1">
    <source>
        <dbReference type="PROSITE" id="PS50943"/>
    </source>
</evidence>
<reference evidence="2 3" key="1">
    <citation type="submission" date="2019-09" db="EMBL/GenBank/DDBJ databases">
        <title>Isolation of a novel species in the genus Cupriavidus from patients with sepsis using whole genome sequencing.</title>
        <authorList>
            <person name="Kweon O.J."/>
            <person name="Lee M.-K."/>
        </authorList>
    </citation>
    <scope>NUCLEOTIDE SEQUENCE [LARGE SCALE GENOMIC DNA]</scope>
    <source>
        <strain evidence="2 3">MKL-01</strain>
    </source>
</reference>
<feature type="domain" description="HTH cro/C1-type" evidence="1">
    <location>
        <begin position="54"/>
        <end position="106"/>
    </location>
</feature>
<protein>
    <submittedName>
        <fullName evidence="2">Helix-turn-helix transcriptional regulator</fullName>
    </submittedName>
</protein>
<dbReference type="SUPFAM" id="SSF47413">
    <property type="entry name" value="lambda repressor-like DNA-binding domains"/>
    <property type="match status" value="1"/>
</dbReference>
<dbReference type="GO" id="GO:0003677">
    <property type="term" value="F:DNA binding"/>
    <property type="evidence" value="ECO:0007669"/>
    <property type="project" value="InterPro"/>
</dbReference>
<gene>
    <name evidence="2" type="ORF">F1599_11295</name>
</gene>
<dbReference type="AlphaFoldDB" id="A0A5M8ANW8"/>
<dbReference type="PROSITE" id="PS50943">
    <property type="entry name" value="HTH_CROC1"/>
    <property type="match status" value="1"/>
</dbReference>